<keyword evidence="6" id="KW-0139">CF(1)</keyword>
<dbReference type="InterPro" id="IPR020546">
    <property type="entry name" value="ATP_synth_F1_dsu/esu_N"/>
</dbReference>
<name>A0ABV5LMT6_9ACTN</name>
<organism evidence="8 9">
    <name type="scientific">Kineococcus gynurae</name>
    <dbReference type="NCBI Taxonomy" id="452979"/>
    <lineage>
        <taxon>Bacteria</taxon>
        <taxon>Bacillati</taxon>
        <taxon>Actinomycetota</taxon>
        <taxon>Actinomycetes</taxon>
        <taxon>Kineosporiales</taxon>
        <taxon>Kineosporiaceae</taxon>
        <taxon>Kineococcus</taxon>
    </lineage>
</organism>
<dbReference type="SUPFAM" id="SSF51344">
    <property type="entry name" value="Epsilon subunit of F1F0-ATP synthase N-terminal domain"/>
    <property type="match status" value="1"/>
</dbReference>
<evidence type="ECO:0000256" key="4">
    <source>
        <dbReference type="ARBA" id="ARBA00023065"/>
    </source>
</evidence>
<comment type="similarity">
    <text evidence="2">Belongs to the ATPase epsilon chain family.</text>
</comment>
<comment type="caution">
    <text evidence="8">The sequence shown here is derived from an EMBL/GenBank/DDBJ whole genome shotgun (WGS) entry which is preliminary data.</text>
</comment>
<evidence type="ECO:0000256" key="1">
    <source>
        <dbReference type="ARBA" id="ARBA00004202"/>
    </source>
</evidence>
<dbReference type="Proteomes" id="UP001589748">
    <property type="component" value="Unassembled WGS sequence"/>
</dbReference>
<comment type="subcellular location">
    <subcellularLocation>
        <location evidence="1">Cell membrane</location>
        <topology evidence="1">Peripheral membrane protein</topology>
    </subcellularLocation>
</comment>
<keyword evidence="9" id="KW-1185">Reference proteome</keyword>
<evidence type="ECO:0000259" key="7">
    <source>
        <dbReference type="Pfam" id="PF02823"/>
    </source>
</evidence>
<feature type="domain" description="ATP synthase F1 complex delta/epsilon subunit N-terminal" evidence="7">
    <location>
        <begin position="1"/>
        <end position="61"/>
    </location>
</feature>
<evidence type="ECO:0000313" key="8">
    <source>
        <dbReference type="EMBL" id="MFB9375414.1"/>
    </source>
</evidence>
<dbReference type="Gene3D" id="2.60.15.10">
    <property type="entry name" value="F0F1 ATP synthase delta/epsilon subunit, N-terminal"/>
    <property type="match status" value="1"/>
</dbReference>
<accession>A0ABV5LMT6</accession>
<evidence type="ECO:0000256" key="6">
    <source>
        <dbReference type="ARBA" id="ARBA00023196"/>
    </source>
</evidence>
<gene>
    <name evidence="8" type="ORF">ACFFVI_00380</name>
</gene>
<dbReference type="NCBIfam" id="NF009977">
    <property type="entry name" value="PRK13442.1"/>
    <property type="match status" value="1"/>
</dbReference>
<keyword evidence="6" id="KW-0066">ATP synthesis</keyword>
<evidence type="ECO:0000313" key="9">
    <source>
        <dbReference type="Proteomes" id="UP001589748"/>
    </source>
</evidence>
<evidence type="ECO:0000256" key="3">
    <source>
        <dbReference type="ARBA" id="ARBA00022448"/>
    </source>
</evidence>
<evidence type="ECO:0000256" key="5">
    <source>
        <dbReference type="ARBA" id="ARBA00023136"/>
    </source>
</evidence>
<dbReference type="InterPro" id="IPR001469">
    <property type="entry name" value="ATP_synth_F1_dsu/esu"/>
</dbReference>
<sequence>MVRARTADGEIGILPGHEPLLAVLQSGEVKIVGAGSDGVTAQVDGGFFSVDSDKVTIVAESVEVGAAAEARPHS</sequence>
<keyword evidence="5" id="KW-0472">Membrane</keyword>
<dbReference type="EMBL" id="JBHMDM010000001">
    <property type="protein sequence ID" value="MFB9375414.1"/>
    <property type="molecule type" value="Genomic_DNA"/>
</dbReference>
<dbReference type="Pfam" id="PF02823">
    <property type="entry name" value="ATP-synt_DE_N"/>
    <property type="match status" value="1"/>
</dbReference>
<keyword evidence="4" id="KW-0406">Ion transport</keyword>
<dbReference type="RefSeq" id="WP_380136471.1">
    <property type="nucleotide sequence ID" value="NZ_JBHLUI010000006.1"/>
</dbReference>
<evidence type="ECO:0000256" key="2">
    <source>
        <dbReference type="ARBA" id="ARBA00005712"/>
    </source>
</evidence>
<proteinExistence type="inferred from homology"/>
<dbReference type="CDD" id="cd12152">
    <property type="entry name" value="F1-ATPase_delta"/>
    <property type="match status" value="1"/>
</dbReference>
<dbReference type="InterPro" id="IPR036771">
    <property type="entry name" value="ATPsynth_dsu/esu_N"/>
</dbReference>
<keyword evidence="3" id="KW-0813">Transport</keyword>
<reference evidence="8 9" key="1">
    <citation type="submission" date="2024-09" db="EMBL/GenBank/DDBJ databases">
        <authorList>
            <person name="Sun Q."/>
            <person name="Mori K."/>
        </authorList>
    </citation>
    <scope>NUCLEOTIDE SEQUENCE [LARGE SCALE GENOMIC DNA]</scope>
    <source>
        <strain evidence="8 9">TISTR 1856</strain>
    </source>
</reference>
<protein>
    <submittedName>
        <fullName evidence="8">F0F1 ATP synthase subunit epsilon</fullName>
    </submittedName>
</protein>